<dbReference type="InterPro" id="IPR036291">
    <property type="entry name" value="NAD(P)-bd_dom_sf"/>
</dbReference>
<dbReference type="InterPro" id="IPR011032">
    <property type="entry name" value="GroES-like_sf"/>
</dbReference>
<sequence length="334" mass="35914">MPKNLAIAAFNGRKITDPDVFTEVDLPIPTPAADEVVVKLEAISLNPIDTKLRANLKPQAHPKIFGYDGVGHITAVGSAVQEYTVGQRVFYAGTTKKAGSYQHYQAVPAHLTAAVPERPKATDLAALPLVGLTAWELLFEKMGFIPAINANAGKTLLVINGAGGVGSMLTQLAHWAGLNVIATASRKNFDWLTQHHVDQPLDYHEDWASQIPRLVDGIAILYAPEPYLAQAVQLIAPLGHIGTIVTPTKPLDLAGLKPKAASFDQEYMFTKSDFGVAYDSTKHILNQLATLYDAGVIQASVTHTDPFDLKHLITATKAIEAGHSVGKTSLFMKA</sequence>
<evidence type="ECO:0000259" key="1">
    <source>
        <dbReference type="SMART" id="SM00829"/>
    </source>
</evidence>
<feature type="domain" description="Enoyl reductase (ER)" evidence="1">
    <location>
        <begin position="16"/>
        <end position="330"/>
    </location>
</feature>
<dbReference type="OrthoDB" id="9792162at2"/>
<dbReference type="PANTHER" id="PTHR43482">
    <property type="entry name" value="PROTEIN AST1-RELATED"/>
    <property type="match status" value="1"/>
</dbReference>
<dbReference type="PATRIC" id="fig|1423769.4.peg.1884"/>
<dbReference type="SMART" id="SM00829">
    <property type="entry name" value="PKS_ER"/>
    <property type="match status" value="1"/>
</dbReference>
<comment type="caution">
    <text evidence="2">The sequence shown here is derived from an EMBL/GenBank/DDBJ whole genome shotgun (WGS) entry which is preliminary data.</text>
</comment>
<dbReference type="InterPro" id="IPR013154">
    <property type="entry name" value="ADH-like_N"/>
</dbReference>
<dbReference type="CDD" id="cd08252">
    <property type="entry name" value="AL_MDR"/>
    <property type="match status" value="1"/>
</dbReference>
<name>A0A0R1QQ18_9LACO</name>
<dbReference type="Pfam" id="PF08240">
    <property type="entry name" value="ADH_N"/>
    <property type="match status" value="1"/>
</dbReference>
<dbReference type="InterPro" id="IPR020843">
    <property type="entry name" value="ER"/>
</dbReference>
<dbReference type="Gene3D" id="3.90.180.10">
    <property type="entry name" value="Medium-chain alcohol dehydrogenases, catalytic domain"/>
    <property type="match status" value="1"/>
</dbReference>
<dbReference type="SUPFAM" id="SSF50129">
    <property type="entry name" value="GroES-like"/>
    <property type="match status" value="1"/>
</dbReference>
<dbReference type="GO" id="GO:0008270">
    <property type="term" value="F:zinc ion binding"/>
    <property type="evidence" value="ECO:0007669"/>
    <property type="project" value="InterPro"/>
</dbReference>
<keyword evidence="3" id="KW-1185">Reference proteome</keyword>
<organism evidence="2 3">
    <name type="scientific">Lacticaseibacillus manihotivorans DSM 13343 = JCM 12514</name>
    <dbReference type="NCBI Taxonomy" id="1423769"/>
    <lineage>
        <taxon>Bacteria</taxon>
        <taxon>Bacillati</taxon>
        <taxon>Bacillota</taxon>
        <taxon>Bacilli</taxon>
        <taxon>Lactobacillales</taxon>
        <taxon>Lactobacillaceae</taxon>
        <taxon>Lacticaseibacillus</taxon>
    </lineage>
</organism>
<dbReference type="EMBL" id="AZEU01000206">
    <property type="protein sequence ID" value="KRL43227.1"/>
    <property type="molecule type" value="Genomic_DNA"/>
</dbReference>
<dbReference type="SUPFAM" id="SSF51735">
    <property type="entry name" value="NAD(P)-binding Rossmann-fold domains"/>
    <property type="match status" value="1"/>
</dbReference>
<proteinExistence type="predicted"/>
<dbReference type="Pfam" id="PF13602">
    <property type="entry name" value="ADH_zinc_N_2"/>
    <property type="match status" value="1"/>
</dbReference>
<dbReference type="InterPro" id="IPR052585">
    <property type="entry name" value="Lipid_raft_assoc_Zn_ADH"/>
</dbReference>
<dbReference type="Gene3D" id="3.40.50.720">
    <property type="entry name" value="NAD(P)-binding Rossmann-like Domain"/>
    <property type="match status" value="1"/>
</dbReference>
<gene>
    <name evidence="2" type="ORF">FD01_GL001760</name>
</gene>
<dbReference type="PANTHER" id="PTHR43482:SF1">
    <property type="entry name" value="PROTEIN AST1-RELATED"/>
    <property type="match status" value="1"/>
</dbReference>
<evidence type="ECO:0000313" key="2">
    <source>
        <dbReference type="EMBL" id="KRL43227.1"/>
    </source>
</evidence>
<dbReference type="RefSeq" id="WP_056964352.1">
    <property type="nucleotide sequence ID" value="NZ_AZEU01000206.1"/>
</dbReference>
<dbReference type="InterPro" id="IPR014182">
    <property type="entry name" value="ADH_Zn_typ-1"/>
</dbReference>
<dbReference type="Proteomes" id="UP000051790">
    <property type="component" value="Unassembled WGS sequence"/>
</dbReference>
<evidence type="ECO:0000313" key="3">
    <source>
        <dbReference type="Proteomes" id="UP000051790"/>
    </source>
</evidence>
<accession>A0A0R1QQ18</accession>
<protein>
    <submittedName>
        <fullName evidence="2">Alcohol dehydrogenase</fullName>
    </submittedName>
</protein>
<reference evidence="2 3" key="1">
    <citation type="journal article" date="2015" name="Genome Announc.">
        <title>Expanding the biotechnology potential of lactobacilli through comparative genomics of 213 strains and associated genera.</title>
        <authorList>
            <person name="Sun Z."/>
            <person name="Harris H.M."/>
            <person name="McCann A."/>
            <person name="Guo C."/>
            <person name="Argimon S."/>
            <person name="Zhang W."/>
            <person name="Yang X."/>
            <person name="Jeffery I.B."/>
            <person name="Cooney J.C."/>
            <person name="Kagawa T.F."/>
            <person name="Liu W."/>
            <person name="Song Y."/>
            <person name="Salvetti E."/>
            <person name="Wrobel A."/>
            <person name="Rasinkangas P."/>
            <person name="Parkhill J."/>
            <person name="Rea M.C."/>
            <person name="O'Sullivan O."/>
            <person name="Ritari J."/>
            <person name="Douillard F.P."/>
            <person name="Paul Ross R."/>
            <person name="Yang R."/>
            <person name="Briner A.E."/>
            <person name="Felis G.E."/>
            <person name="de Vos W.M."/>
            <person name="Barrangou R."/>
            <person name="Klaenhammer T.R."/>
            <person name="Caufield P.W."/>
            <person name="Cui Y."/>
            <person name="Zhang H."/>
            <person name="O'Toole P.W."/>
        </authorList>
    </citation>
    <scope>NUCLEOTIDE SEQUENCE [LARGE SCALE GENOMIC DNA]</scope>
    <source>
        <strain evidence="2 3">DSM 13343</strain>
    </source>
</reference>
<dbReference type="AlphaFoldDB" id="A0A0R1QQ18"/>
<dbReference type="GO" id="GO:0016491">
    <property type="term" value="F:oxidoreductase activity"/>
    <property type="evidence" value="ECO:0007669"/>
    <property type="project" value="InterPro"/>
</dbReference>